<feature type="compositionally biased region" description="Acidic residues" evidence="1">
    <location>
        <begin position="18"/>
        <end position="27"/>
    </location>
</feature>
<reference evidence="2" key="1">
    <citation type="submission" date="2023-07" db="EMBL/GenBank/DDBJ databases">
        <title>draft genome sequence of fig (Ficus carica).</title>
        <authorList>
            <person name="Takahashi T."/>
            <person name="Nishimura K."/>
        </authorList>
    </citation>
    <scope>NUCLEOTIDE SEQUENCE</scope>
</reference>
<feature type="compositionally biased region" description="Basic and acidic residues" evidence="1">
    <location>
        <begin position="47"/>
        <end position="59"/>
    </location>
</feature>
<dbReference type="Proteomes" id="UP001187192">
    <property type="component" value="Unassembled WGS sequence"/>
</dbReference>
<evidence type="ECO:0000256" key="1">
    <source>
        <dbReference type="SAM" id="MobiDB-lite"/>
    </source>
</evidence>
<accession>A0AA88J6P4</accession>
<gene>
    <name evidence="2" type="ORF">TIFTF001_032603</name>
</gene>
<protein>
    <submittedName>
        <fullName evidence="2">Uncharacterized protein</fullName>
    </submittedName>
</protein>
<name>A0AA88J6P4_FICCA</name>
<feature type="region of interest" description="Disordered" evidence="1">
    <location>
        <begin position="43"/>
        <end position="63"/>
    </location>
</feature>
<evidence type="ECO:0000313" key="3">
    <source>
        <dbReference type="Proteomes" id="UP001187192"/>
    </source>
</evidence>
<proteinExistence type="predicted"/>
<dbReference type="AlphaFoldDB" id="A0AA88J6P4"/>
<evidence type="ECO:0000313" key="2">
    <source>
        <dbReference type="EMBL" id="GMN63515.1"/>
    </source>
</evidence>
<feature type="region of interest" description="Disordered" evidence="1">
    <location>
        <begin position="1"/>
        <end position="27"/>
    </location>
</feature>
<dbReference type="EMBL" id="BTGU01000151">
    <property type="protein sequence ID" value="GMN63515.1"/>
    <property type="molecule type" value="Genomic_DNA"/>
</dbReference>
<keyword evidence="3" id="KW-1185">Reference proteome</keyword>
<comment type="caution">
    <text evidence="2">The sequence shown here is derived from an EMBL/GenBank/DDBJ whole genome shotgun (WGS) entry which is preliminary data.</text>
</comment>
<organism evidence="2 3">
    <name type="scientific">Ficus carica</name>
    <name type="common">Common fig</name>
    <dbReference type="NCBI Taxonomy" id="3494"/>
    <lineage>
        <taxon>Eukaryota</taxon>
        <taxon>Viridiplantae</taxon>
        <taxon>Streptophyta</taxon>
        <taxon>Embryophyta</taxon>
        <taxon>Tracheophyta</taxon>
        <taxon>Spermatophyta</taxon>
        <taxon>Magnoliopsida</taxon>
        <taxon>eudicotyledons</taxon>
        <taxon>Gunneridae</taxon>
        <taxon>Pentapetalae</taxon>
        <taxon>rosids</taxon>
        <taxon>fabids</taxon>
        <taxon>Rosales</taxon>
        <taxon>Moraceae</taxon>
        <taxon>Ficeae</taxon>
        <taxon>Ficus</taxon>
    </lineage>
</organism>
<sequence>MASMSVGLSEILSQLSNEDGDGDECRDDGEEVRWLSVVCRGGGGDGDGVRRREDEDHGGCRRGSTTVMMKTVVVVAT</sequence>